<proteinExistence type="predicted"/>
<gene>
    <name evidence="10" type="ORF">H0921_09175</name>
</gene>
<keyword evidence="8" id="KW-0472">Membrane</keyword>
<comment type="caution">
    <text evidence="10">The sequence shown here is derived from an EMBL/GenBank/DDBJ whole genome shotgun (WGS) entry which is preliminary data.</text>
</comment>
<dbReference type="Proteomes" id="UP000542342">
    <property type="component" value="Unassembled WGS sequence"/>
</dbReference>
<evidence type="ECO:0000256" key="8">
    <source>
        <dbReference type="SAM" id="Phobius"/>
    </source>
</evidence>
<evidence type="ECO:0000256" key="5">
    <source>
        <dbReference type="ARBA" id="ARBA00023235"/>
    </source>
</evidence>
<accession>A0A7V9ABU7</accession>
<keyword evidence="8" id="KW-0812">Transmembrane</keyword>
<dbReference type="Gene3D" id="1.10.4030.10">
    <property type="entry name" value="Porin chaperone SurA, peptide-binding domain"/>
    <property type="match status" value="1"/>
</dbReference>
<evidence type="ECO:0000313" key="11">
    <source>
        <dbReference type="Proteomes" id="UP000542342"/>
    </source>
</evidence>
<dbReference type="InterPro" id="IPR046357">
    <property type="entry name" value="PPIase_dom_sf"/>
</dbReference>
<dbReference type="SUPFAM" id="SSF109998">
    <property type="entry name" value="Triger factor/SurA peptide-binding domain-like"/>
    <property type="match status" value="1"/>
</dbReference>
<evidence type="ECO:0000259" key="9">
    <source>
        <dbReference type="PROSITE" id="PS50198"/>
    </source>
</evidence>
<reference evidence="10 11" key="1">
    <citation type="submission" date="2020-07" db="EMBL/GenBank/DDBJ databases">
        <title>Thermogemmata thermophila gen. nov., sp. nov., a novel moderate thermophilic planctomycete from a Kamchatka hot spring.</title>
        <authorList>
            <person name="Elcheninov A.G."/>
            <person name="Podosokorskaya O.A."/>
            <person name="Kovaleva O.L."/>
            <person name="Novikov A."/>
            <person name="Bonch-Osmolovskaya E.A."/>
            <person name="Toshchakov S.V."/>
            <person name="Kublanov I.V."/>
        </authorList>
    </citation>
    <scope>NUCLEOTIDE SEQUENCE [LARGE SCALE GENOMIC DNA]</scope>
    <source>
        <strain evidence="10 11">2918</strain>
    </source>
</reference>
<dbReference type="InterPro" id="IPR027304">
    <property type="entry name" value="Trigger_fact/SurA_dom_sf"/>
</dbReference>
<feature type="domain" description="PpiC" evidence="9">
    <location>
        <begin position="169"/>
        <end position="267"/>
    </location>
</feature>
<keyword evidence="4 6" id="KW-0697">Rotamase</keyword>
<dbReference type="PANTHER" id="PTHR47245:SF1">
    <property type="entry name" value="FOLDASE PROTEIN PRSA"/>
    <property type="match status" value="1"/>
</dbReference>
<evidence type="ECO:0000256" key="6">
    <source>
        <dbReference type="PROSITE-ProRule" id="PRU00278"/>
    </source>
</evidence>
<feature type="region of interest" description="Disordered" evidence="7">
    <location>
        <begin position="333"/>
        <end position="354"/>
    </location>
</feature>
<dbReference type="PROSITE" id="PS50198">
    <property type="entry name" value="PPIC_PPIASE_2"/>
    <property type="match status" value="1"/>
</dbReference>
<dbReference type="SUPFAM" id="SSF54534">
    <property type="entry name" value="FKBP-like"/>
    <property type="match status" value="1"/>
</dbReference>
<sequence>MSANRFRSWWGIAMALAAVCGYGIGSITSTGALLFAQSQNHGSNNKQVVAYIYNGIPVTREELGEFLIARGGYQKLELLVNKRIIEIEAARRNLSVTPEEVQAALNENLRTLGISKEDFVNKVLPHYGKTLYEWTEDVIKPRLLLTKMCRDRVKVHEEDIQRAFENKYGERRQAKIIIWRPAELKVAQKQWDEARRSDEDFDRIARMQADPNLAAACGLVAPIGRYAWVDSEGKSDAVEKMLFSLKEGEISQLFQTPAGIMCVKCVKIIPPDPRVKLEQVRGELEKEIFDKKLNAEIPRFFGELKDQARPQLLLKGPPTPEEFSEGTRRLIEAAGLQVPPSTDSSNNNSPQEKK</sequence>
<dbReference type="InterPro" id="IPR050245">
    <property type="entry name" value="PrsA_foldase"/>
</dbReference>
<protein>
    <recommendedName>
        <fullName evidence="2">peptidylprolyl isomerase</fullName>
        <ecNumber evidence="2">5.2.1.8</ecNumber>
    </recommendedName>
</protein>
<comment type="catalytic activity">
    <reaction evidence="1">
        <text>[protein]-peptidylproline (omega=180) = [protein]-peptidylproline (omega=0)</text>
        <dbReference type="Rhea" id="RHEA:16237"/>
        <dbReference type="Rhea" id="RHEA-COMP:10747"/>
        <dbReference type="Rhea" id="RHEA-COMP:10748"/>
        <dbReference type="ChEBI" id="CHEBI:83833"/>
        <dbReference type="ChEBI" id="CHEBI:83834"/>
        <dbReference type="EC" id="5.2.1.8"/>
    </reaction>
</comment>
<dbReference type="PANTHER" id="PTHR47245">
    <property type="entry name" value="PEPTIDYLPROLYL ISOMERASE"/>
    <property type="match status" value="1"/>
</dbReference>
<keyword evidence="8" id="KW-1133">Transmembrane helix</keyword>
<dbReference type="GO" id="GO:0003755">
    <property type="term" value="F:peptidyl-prolyl cis-trans isomerase activity"/>
    <property type="evidence" value="ECO:0007669"/>
    <property type="project" value="UniProtKB-KW"/>
</dbReference>
<evidence type="ECO:0000256" key="3">
    <source>
        <dbReference type="ARBA" id="ARBA00022729"/>
    </source>
</evidence>
<feature type="compositionally biased region" description="Low complexity" evidence="7">
    <location>
        <begin position="344"/>
        <end position="354"/>
    </location>
</feature>
<feature type="transmembrane region" description="Helical" evidence="8">
    <location>
        <begin position="12"/>
        <end position="36"/>
    </location>
</feature>
<keyword evidence="3" id="KW-0732">Signal</keyword>
<organism evidence="10 11">
    <name type="scientific">Thermogemmata fonticola</name>
    <dbReference type="NCBI Taxonomy" id="2755323"/>
    <lineage>
        <taxon>Bacteria</taxon>
        <taxon>Pseudomonadati</taxon>
        <taxon>Planctomycetota</taxon>
        <taxon>Planctomycetia</taxon>
        <taxon>Gemmatales</taxon>
        <taxon>Gemmataceae</taxon>
        <taxon>Thermogemmata</taxon>
    </lineage>
</organism>
<evidence type="ECO:0000256" key="7">
    <source>
        <dbReference type="SAM" id="MobiDB-lite"/>
    </source>
</evidence>
<evidence type="ECO:0000256" key="2">
    <source>
        <dbReference type="ARBA" id="ARBA00013194"/>
    </source>
</evidence>
<dbReference type="RefSeq" id="WP_194537766.1">
    <property type="nucleotide sequence ID" value="NZ_JACEFB010000005.1"/>
</dbReference>
<dbReference type="Pfam" id="PF00639">
    <property type="entry name" value="Rotamase"/>
    <property type="match status" value="1"/>
</dbReference>
<dbReference type="InterPro" id="IPR000297">
    <property type="entry name" value="PPIase_PpiC"/>
</dbReference>
<dbReference type="EMBL" id="JACEFB010000005">
    <property type="protein sequence ID" value="MBA2226329.1"/>
    <property type="molecule type" value="Genomic_DNA"/>
</dbReference>
<keyword evidence="5 6" id="KW-0413">Isomerase</keyword>
<dbReference type="AlphaFoldDB" id="A0A7V9ABU7"/>
<evidence type="ECO:0000313" key="10">
    <source>
        <dbReference type="EMBL" id="MBA2226329.1"/>
    </source>
</evidence>
<name>A0A7V9ABU7_9BACT</name>
<evidence type="ECO:0000256" key="4">
    <source>
        <dbReference type="ARBA" id="ARBA00023110"/>
    </source>
</evidence>
<dbReference type="EC" id="5.2.1.8" evidence="2"/>
<keyword evidence="11" id="KW-1185">Reference proteome</keyword>
<evidence type="ECO:0000256" key="1">
    <source>
        <dbReference type="ARBA" id="ARBA00000971"/>
    </source>
</evidence>
<dbReference type="Gene3D" id="3.10.50.40">
    <property type="match status" value="1"/>
</dbReference>